<evidence type="ECO:0000259" key="9">
    <source>
        <dbReference type="Pfam" id="PF25597"/>
    </source>
</evidence>
<gene>
    <name evidence="10" type="ORF">Tci_008239</name>
</gene>
<dbReference type="InterPro" id="IPR057670">
    <property type="entry name" value="SH3_retrovirus"/>
</dbReference>
<evidence type="ECO:0000256" key="1">
    <source>
        <dbReference type="ARBA" id="ARBA00022750"/>
    </source>
</evidence>
<dbReference type="InterPro" id="IPR012337">
    <property type="entry name" value="RNaseH-like_sf"/>
</dbReference>
<dbReference type="Pfam" id="PF13976">
    <property type="entry name" value="gag_pre-integrs"/>
    <property type="match status" value="1"/>
</dbReference>
<feature type="region of interest" description="Disordered" evidence="2">
    <location>
        <begin position="1577"/>
        <end position="1632"/>
    </location>
</feature>
<feature type="compositionally biased region" description="Pro residues" evidence="2">
    <location>
        <begin position="232"/>
        <end position="250"/>
    </location>
</feature>
<proteinExistence type="predicted"/>
<keyword evidence="1" id="KW-0378">Hydrolase</keyword>
<evidence type="ECO:0000259" key="5">
    <source>
        <dbReference type="Pfam" id="PF13976"/>
    </source>
</evidence>
<dbReference type="InterPro" id="IPR041588">
    <property type="entry name" value="Integrase_H2C2"/>
</dbReference>
<dbReference type="PANTHER" id="PTHR11439">
    <property type="entry name" value="GAG-POL-RELATED RETROTRANSPOSON"/>
    <property type="match status" value="1"/>
</dbReference>
<evidence type="ECO:0000259" key="6">
    <source>
        <dbReference type="Pfam" id="PF17919"/>
    </source>
</evidence>
<keyword evidence="1" id="KW-0645">Protease</keyword>
<evidence type="ECO:0000259" key="4">
    <source>
        <dbReference type="Pfam" id="PF07727"/>
    </source>
</evidence>
<dbReference type="Pfam" id="PF22936">
    <property type="entry name" value="Pol_BBD"/>
    <property type="match status" value="1"/>
</dbReference>
<evidence type="ECO:0000259" key="3">
    <source>
        <dbReference type="Pfam" id="PF03732"/>
    </source>
</evidence>
<dbReference type="Pfam" id="PF17919">
    <property type="entry name" value="RT_RNaseH_2"/>
    <property type="match status" value="1"/>
</dbReference>
<dbReference type="InterPro" id="IPR043502">
    <property type="entry name" value="DNA/RNA_pol_sf"/>
</dbReference>
<dbReference type="Gene3D" id="3.30.420.10">
    <property type="entry name" value="Ribonuclease H-like superfamily/Ribonuclease H"/>
    <property type="match status" value="1"/>
</dbReference>
<feature type="domain" description="Reverse transcriptase/retrotransposon-derived protein RNase H-like" evidence="6">
    <location>
        <begin position="846"/>
        <end position="898"/>
    </location>
</feature>
<dbReference type="EMBL" id="BKCJ010000789">
    <property type="protein sequence ID" value="GEU36261.1"/>
    <property type="molecule type" value="Genomic_DNA"/>
</dbReference>
<feature type="domain" description="Retroviral polymerase SH3-like" evidence="9">
    <location>
        <begin position="1496"/>
        <end position="1555"/>
    </location>
</feature>
<feature type="compositionally biased region" description="Basic and acidic residues" evidence="2">
    <location>
        <begin position="96"/>
        <end position="105"/>
    </location>
</feature>
<dbReference type="InterPro" id="IPR005162">
    <property type="entry name" value="Retrotrans_gag_dom"/>
</dbReference>
<keyword evidence="1" id="KW-0064">Aspartyl protease</keyword>
<evidence type="ECO:0000259" key="7">
    <source>
        <dbReference type="Pfam" id="PF17921"/>
    </source>
</evidence>
<dbReference type="Pfam" id="PF25597">
    <property type="entry name" value="SH3_retrovirus"/>
    <property type="match status" value="1"/>
</dbReference>
<feature type="domain" description="GAG-pre-integrase" evidence="5">
    <location>
        <begin position="1413"/>
        <end position="1456"/>
    </location>
</feature>
<dbReference type="SUPFAM" id="SSF53098">
    <property type="entry name" value="Ribonuclease H-like"/>
    <property type="match status" value="1"/>
</dbReference>
<dbReference type="Pfam" id="PF17921">
    <property type="entry name" value="Integrase_H2C2"/>
    <property type="match status" value="1"/>
</dbReference>
<dbReference type="Gene3D" id="3.10.10.10">
    <property type="entry name" value="HIV Type 1 Reverse Transcriptase, subunit A, domain 1"/>
    <property type="match status" value="1"/>
</dbReference>
<accession>A0A6L2JGZ5</accession>
<evidence type="ECO:0000259" key="8">
    <source>
        <dbReference type="Pfam" id="PF22936"/>
    </source>
</evidence>
<dbReference type="Pfam" id="PF07727">
    <property type="entry name" value="RVT_2"/>
    <property type="match status" value="2"/>
</dbReference>
<dbReference type="SUPFAM" id="SSF56672">
    <property type="entry name" value="DNA/RNA polymerases"/>
    <property type="match status" value="2"/>
</dbReference>
<feature type="domain" description="Integrase zinc-binding" evidence="7">
    <location>
        <begin position="948"/>
        <end position="1003"/>
    </location>
</feature>
<name>A0A6L2JGZ5_TANCI</name>
<feature type="region of interest" description="Disordered" evidence="2">
    <location>
        <begin position="452"/>
        <end position="473"/>
    </location>
</feature>
<organism evidence="10">
    <name type="scientific">Tanacetum cinerariifolium</name>
    <name type="common">Dalmatian daisy</name>
    <name type="synonym">Chrysanthemum cinerariifolium</name>
    <dbReference type="NCBI Taxonomy" id="118510"/>
    <lineage>
        <taxon>Eukaryota</taxon>
        <taxon>Viridiplantae</taxon>
        <taxon>Streptophyta</taxon>
        <taxon>Embryophyta</taxon>
        <taxon>Tracheophyta</taxon>
        <taxon>Spermatophyta</taxon>
        <taxon>Magnoliopsida</taxon>
        <taxon>eudicotyledons</taxon>
        <taxon>Gunneridae</taxon>
        <taxon>Pentapetalae</taxon>
        <taxon>asterids</taxon>
        <taxon>campanulids</taxon>
        <taxon>Asterales</taxon>
        <taxon>Asteraceae</taxon>
        <taxon>Asteroideae</taxon>
        <taxon>Anthemideae</taxon>
        <taxon>Anthemidinae</taxon>
        <taxon>Tanacetum</taxon>
    </lineage>
</organism>
<feature type="domain" description="Retrotransposon gag" evidence="3">
    <location>
        <begin position="520"/>
        <end position="610"/>
    </location>
</feature>
<feature type="region of interest" description="Disordered" evidence="2">
    <location>
        <begin position="77"/>
        <end position="154"/>
    </location>
</feature>
<evidence type="ECO:0000256" key="2">
    <source>
        <dbReference type="SAM" id="MobiDB-lite"/>
    </source>
</evidence>
<comment type="caution">
    <text evidence="10">The sequence shown here is derived from an EMBL/GenBank/DDBJ whole genome shotgun (WGS) entry which is preliminary data.</text>
</comment>
<dbReference type="PANTHER" id="PTHR11439:SF524">
    <property type="entry name" value="RNA-DIRECTED DNA POLYMERASE, PROTEIN KINASE RLK-PELLE-DLSV FAMILY"/>
    <property type="match status" value="1"/>
</dbReference>
<dbReference type="InterPro" id="IPR054722">
    <property type="entry name" value="PolX-like_BBD"/>
</dbReference>
<dbReference type="GO" id="GO:0003676">
    <property type="term" value="F:nucleic acid binding"/>
    <property type="evidence" value="ECO:0007669"/>
    <property type="project" value="InterPro"/>
</dbReference>
<feature type="region of interest" description="Disordered" evidence="2">
    <location>
        <begin position="227"/>
        <end position="267"/>
    </location>
</feature>
<feature type="domain" description="Retrovirus-related Pol polyprotein from transposon TNT 1-94-like beta-barrel" evidence="8">
    <location>
        <begin position="1309"/>
        <end position="1386"/>
    </location>
</feature>
<feature type="compositionally biased region" description="Acidic residues" evidence="2">
    <location>
        <begin position="111"/>
        <end position="130"/>
    </location>
</feature>
<dbReference type="Gene3D" id="1.10.340.70">
    <property type="match status" value="1"/>
</dbReference>
<protein>
    <submittedName>
        <fullName evidence="10">Ribonuclease H-like domain-containing protein</fullName>
    </submittedName>
</protein>
<dbReference type="GO" id="GO:0004190">
    <property type="term" value="F:aspartic-type endopeptidase activity"/>
    <property type="evidence" value="ECO:0007669"/>
    <property type="project" value="UniProtKB-KW"/>
</dbReference>
<dbReference type="Pfam" id="PF03732">
    <property type="entry name" value="Retrotrans_gag"/>
    <property type="match status" value="1"/>
</dbReference>
<dbReference type="InterPro" id="IPR025724">
    <property type="entry name" value="GAG-pre-integrase_dom"/>
</dbReference>
<feature type="compositionally biased region" description="Basic and acidic residues" evidence="2">
    <location>
        <begin position="131"/>
        <end position="144"/>
    </location>
</feature>
<sequence>MKECVCVLCVVERGEQKLALLVDLVITTRFYGGSNEEPDNAGFPGVIVYGYDGLPMHPVAPPSLNYVPRPKHLPSPKYVPDLEHPPSPVYVPEPKGGPEEDHVDYLADGGYGDDEPSDDGDDADDEDEEASKDKHGDKEDEHIAPADSSVVHVIDPVPSVVDTEASETDESAPTPKSPQIVIPHSQTRLYRAHKMARPQTPTPFPFEEEVFRLLALPTLSPSPLTPLSSPLPHIPSPPLPVPSPPLPLPSPTVHRESSAAGAARPPGLDVVVTDATARSPIYREDAQDERDFLRARVNTLFRDRQYHRHTAMLLDREAMYARRAWTGSKHRSAAIEAHVRTLEEHVATLMAQTSSLQTQLTTTLGCIQTLETRDLEPQDELAKAGSSCYYHIWHAKYYGWPSTSIALENGTKKNHKDITSRNNQHHHSCDRCQLKALIARGVADAFAKIETNKTRGDGDDNHDSGTGSRRTERAARECNYSDFLKCQPLNFKVTSTTVTSSYQQLHSRISNQVCKLYSIGNSLALWNSHVKTVTHDVAYAMPWKTLKNMMTDKYCPRGEIKKLEVEMWNLNVKGTSVVGYNQCFQELALMCDRMFPEESDMIEKYVGGLPDMIHESVMATKPKTMQDAIEFETELMDKKICTLVEREAENKRKLKTLPGITKSNSSLSNSIMWHRLTLLGLCAPKCTNYKRTSHFAQDYKSQPAAANNNQRAQGKNQGVLTCFECGAEGHFKNNFLKLKNKNQGNQAGNVFPEDLPGIPPTRQVIFQIDLVLGVAPVARAPYRLVPFEMKELSDQLQELSDTGFIRPSSSPWGASILFVKKNDGSFWMCIDYRELNKLTKKVTFEWGDKQEAYFQTLKDKLCSAPILALPEGADNFVAYCDASHKPLRAVLMQNEKTETRKQENLVAEDVGGMLKERNLDSPKQERLEPRADETLCLNNRSWLPCYGDLRDLIMHDSYKSKYSVHPSFDKMYHDMKLLYWWPNMKADIATYVSKCLTYLRVKAEHQKPSGLLVQPETPQCKWDNITMDFVTKLPKTSSGHDTIWRSFQKAMGTRLNMSTTYHSRTDVQSEKTIQTLEDMLRACMIDFGNDWEGHLPLIKFSYNNSYHASIKDALFEALYGQKCRSPVCWAEVRDAQLTDPGLIHETTEKIVQIKQIIKFAHDGQKCYADTRIPQQLRRVHSIFHVSNLKKCLSNEPLAISLDEIHIGDKIHFVEEPVEIMDRDVKRLKQSHIPIIKEETVISYYFSATNSLYPCAYLATHQPPVQFVSSSAQQSPIQYYGTPAMSFAPVSYALAPQHVFHSMTLQNTNWNMDTGASSHLADNTSILTSFSNSSIYSSVFVGNDHSIPVTHTEHSLLHTSSKPLHLNHILVTPYIIKNLISVRQFTRDNDVSVEFDAYCFSQPSPQTPVVLLSFSSTTWHRRLGHPGDNVLRRLESRNLISCHKPKLPALCHACQLALNKAAHLLNILHSTAINNEIPFTKLYNQTPTYEDLCVFGCLCYPHVDASHKLKSRSTPCIFLGYPANHRGYRCLDLASNKNIISRHVRFDEDVFSFKIDTSSNTPTYDFLLPPIQTTTNVPTSEPFVQHMDEPNIPITPHYTASPTSPPQADTPPSHSSTPISPQPDTPPSHSSTPILTLAQTQSHAQTVDIYTPIPINNSSQTMSTHPMVTRAKAGIFKPLERMNCHVTTTSPLPRSHVHALRDPHWKEAMLDEYNALISNGTWVLVPRPANVNVGIDCDETFSLVVKLTTIRTVLSLAVSRDWPIHQLDLNNAFLHGHLSKTVYMYQPPGVVDPNKPGYVCHLQRSFKTDSSLFVFHRGSDIAYLLIYVDDIILTTLSSAFLQRIIAFLHSEFAMTDLGSLNHFFGIFAQRSASGLFLSQSKFGEEILERAHMQNCNPCRTPVDTESKLGSDDDPVIDQILYRSLAGALQYLIFTRPDLSNVVQQVCLYMHDYRDPHFTALKRILCYVRGTLDYDLQLHVSSTTQLSAYTDADWAGCPVTRRSTSGYCVFLGDNLLSWSAKRQVTLSRSSAEAEYQGVANVVAQTAWIRNLLCELHTSLFTATLVYCDNVSAVYMSANRFNISARNTLRSTFIFFVTLLLRDKFVFFMFLQNSRASRAIPSLSTRSPSSRRVLSRDIRVRRHMPGPCDGLLGKMDLLGKRMLSPSRGIAFRSYKNCHFIVYAIDFPSREK</sequence>
<dbReference type="CDD" id="cd09272">
    <property type="entry name" value="RNase_HI_RT_Ty1"/>
    <property type="match status" value="1"/>
</dbReference>
<dbReference type="InterPro" id="IPR013103">
    <property type="entry name" value="RVT_2"/>
</dbReference>
<evidence type="ECO:0000313" key="10">
    <source>
        <dbReference type="EMBL" id="GEU36261.1"/>
    </source>
</evidence>
<dbReference type="InterPro" id="IPR041577">
    <property type="entry name" value="RT_RNaseH_2"/>
</dbReference>
<dbReference type="InterPro" id="IPR036397">
    <property type="entry name" value="RNaseH_sf"/>
</dbReference>
<feature type="domain" description="Reverse transcriptase Ty1/copia-type" evidence="4">
    <location>
        <begin position="1732"/>
        <end position="1804"/>
    </location>
</feature>
<reference evidence="10" key="1">
    <citation type="journal article" date="2019" name="Sci. Rep.">
        <title>Draft genome of Tanacetum cinerariifolium, the natural source of mosquito coil.</title>
        <authorList>
            <person name="Yamashiro T."/>
            <person name="Shiraishi A."/>
            <person name="Satake H."/>
            <person name="Nakayama K."/>
        </authorList>
    </citation>
    <scope>NUCLEOTIDE SEQUENCE</scope>
</reference>
<feature type="domain" description="Reverse transcriptase Ty1/copia-type" evidence="4">
    <location>
        <begin position="1807"/>
        <end position="1901"/>
    </location>
</feature>